<feature type="active site" description="Proton acceptor" evidence="9">
    <location>
        <position position="63"/>
    </location>
</feature>
<comment type="cofactor">
    <cofactor evidence="9">
        <name>a divalent metal cation</name>
        <dbReference type="ChEBI" id="CHEBI:60240"/>
    </cofactor>
</comment>
<feature type="binding site" evidence="9">
    <location>
        <position position="168"/>
    </location>
    <ligand>
        <name>NAD(+)</name>
        <dbReference type="ChEBI" id="CHEBI:57540"/>
    </ligand>
</feature>
<evidence type="ECO:0000256" key="7">
    <source>
        <dbReference type="ARBA" id="ARBA00023027"/>
    </source>
</evidence>
<keyword evidence="2 9" id="KW-0808">Transferase</keyword>
<dbReference type="Pfam" id="PF01513">
    <property type="entry name" value="NAD_kinase"/>
    <property type="match status" value="1"/>
</dbReference>
<evidence type="ECO:0000256" key="8">
    <source>
        <dbReference type="ARBA" id="ARBA00047925"/>
    </source>
</evidence>
<dbReference type="GO" id="GO:0003951">
    <property type="term" value="F:NAD+ kinase activity"/>
    <property type="evidence" value="ECO:0007669"/>
    <property type="project" value="UniProtKB-UniRule"/>
</dbReference>
<reference evidence="10 11" key="1">
    <citation type="journal article" date="2015" name="Int. J. Syst. Evol. Microbiol.">
        <title>Sporolactobacillus shoreae sp. nov. and Sporolactobacillus spathodeae sp. nov., two spore-forming lactic acid bacteria isolated from tree barks in Thailand.</title>
        <authorList>
            <person name="Thamacharoensuk T."/>
            <person name="Kitahara M."/>
            <person name="Ohkuma M."/>
            <person name="Thongchul N."/>
            <person name="Tanasupawat S."/>
        </authorList>
    </citation>
    <scope>NUCLEOTIDE SEQUENCE [LARGE SCALE GENOMIC DNA]</scope>
    <source>
        <strain evidence="10 11">BK92</strain>
    </source>
</reference>
<comment type="caution">
    <text evidence="9">Lacks conserved residue(s) required for the propagation of feature annotation.</text>
</comment>
<dbReference type="InterPro" id="IPR017438">
    <property type="entry name" value="ATP-NAD_kinase_N"/>
</dbReference>
<dbReference type="GO" id="GO:0051287">
    <property type="term" value="F:NAD binding"/>
    <property type="evidence" value="ECO:0007669"/>
    <property type="project" value="UniProtKB-ARBA"/>
</dbReference>
<dbReference type="GO" id="GO:0006741">
    <property type="term" value="P:NADP+ biosynthetic process"/>
    <property type="evidence" value="ECO:0007669"/>
    <property type="project" value="UniProtKB-UniRule"/>
</dbReference>
<sequence length="281" mass="31359">MNDKDETTVADDIAAGSLKTFAIETRGDSFSNTLQERIKGDLLAYHLTYDETEPDIVISVGGDGTLLQAFHRYSYCLDHTAFVGVHTGHLGFYADWTAEEVKKLVDCIAGESFNIVEYPLLRVTVSYSDKNEQKTYLALNECTIRSSEGLLVADLMIKGEKFESFRGDGLCFSTPTGSTAYNKGLAGAIVHPSLASIQLTEIASINNRVFRTLGSPLILPKHHSCQVKPVNEDRFIVTVDHLSTLHEKVELIESSVAEEKVRFARFRPFPFWRRVRDSFIG</sequence>
<evidence type="ECO:0000256" key="4">
    <source>
        <dbReference type="ARBA" id="ARBA00022777"/>
    </source>
</evidence>
<feature type="binding site" evidence="9">
    <location>
        <begin position="63"/>
        <end position="64"/>
    </location>
    <ligand>
        <name>NAD(+)</name>
        <dbReference type="ChEBI" id="CHEBI:57540"/>
    </ligand>
</feature>
<keyword evidence="6 9" id="KW-0521">NADP</keyword>
<dbReference type="EC" id="2.7.1.23" evidence="9"/>
<keyword evidence="1 9" id="KW-0963">Cytoplasm</keyword>
<dbReference type="NCBIfam" id="NF003424">
    <property type="entry name" value="PRK04885.1"/>
    <property type="match status" value="1"/>
</dbReference>
<keyword evidence="11" id="KW-1185">Reference proteome</keyword>
<gene>
    <name evidence="9" type="primary">nadK</name>
    <name evidence="10" type="ORF">E4665_00025</name>
</gene>
<proteinExistence type="inferred from homology"/>
<comment type="catalytic activity">
    <reaction evidence="8 9">
        <text>NAD(+) + ATP = ADP + NADP(+) + H(+)</text>
        <dbReference type="Rhea" id="RHEA:18629"/>
        <dbReference type="ChEBI" id="CHEBI:15378"/>
        <dbReference type="ChEBI" id="CHEBI:30616"/>
        <dbReference type="ChEBI" id="CHEBI:57540"/>
        <dbReference type="ChEBI" id="CHEBI:58349"/>
        <dbReference type="ChEBI" id="CHEBI:456216"/>
        <dbReference type="EC" id="2.7.1.23"/>
    </reaction>
</comment>
<evidence type="ECO:0000313" key="10">
    <source>
        <dbReference type="EMBL" id="TGB00105.1"/>
    </source>
</evidence>
<feature type="binding site" evidence="9">
    <location>
        <position position="203"/>
    </location>
    <ligand>
        <name>NAD(+)</name>
        <dbReference type="ChEBI" id="CHEBI:57540"/>
    </ligand>
</feature>
<dbReference type="Pfam" id="PF20143">
    <property type="entry name" value="NAD_kinase_C"/>
    <property type="match status" value="1"/>
</dbReference>
<accession>A0A4Z0GTM0</accession>
<dbReference type="Proteomes" id="UP000298347">
    <property type="component" value="Unassembled WGS sequence"/>
</dbReference>
<dbReference type="SUPFAM" id="SSF111331">
    <property type="entry name" value="NAD kinase/diacylglycerol kinase-like"/>
    <property type="match status" value="1"/>
</dbReference>
<dbReference type="AlphaFoldDB" id="A0A4Z0GTM0"/>
<dbReference type="GO" id="GO:0046872">
    <property type="term" value="F:metal ion binding"/>
    <property type="evidence" value="ECO:0007669"/>
    <property type="project" value="UniProtKB-UniRule"/>
</dbReference>
<dbReference type="InterPro" id="IPR017437">
    <property type="entry name" value="ATP-NAD_kinase_PpnK-typ_C"/>
</dbReference>
<dbReference type="OrthoDB" id="9774737at2"/>
<dbReference type="EMBL" id="SRJD01000001">
    <property type="protein sequence ID" value="TGB00105.1"/>
    <property type="molecule type" value="Genomic_DNA"/>
</dbReference>
<dbReference type="HAMAP" id="MF_00361">
    <property type="entry name" value="NAD_kinase"/>
    <property type="match status" value="1"/>
</dbReference>
<evidence type="ECO:0000256" key="6">
    <source>
        <dbReference type="ARBA" id="ARBA00022857"/>
    </source>
</evidence>
<feature type="binding site" evidence="9">
    <location>
        <position position="166"/>
    </location>
    <ligand>
        <name>NAD(+)</name>
        <dbReference type="ChEBI" id="CHEBI:57540"/>
    </ligand>
</feature>
<protein>
    <recommendedName>
        <fullName evidence="9">NAD kinase</fullName>
        <ecNumber evidence="9">2.7.1.23</ecNumber>
    </recommendedName>
    <alternativeName>
        <fullName evidence="9">ATP-dependent NAD kinase</fullName>
    </alternativeName>
</protein>
<dbReference type="RefSeq" id="WP_135346751.1">
    <property type="nucleotide sequence ID" value="NZ_SRJD01000001.1"/>
</dbReference>
<feature type="binding site" evidence="9">
    <location>
        <begin position="140"/>
        <end position="141"/>
    </location>
    <ligand>
        <name>NAD(+)</name>
        <dbReference type="ChEBI" id="CHEBI:57540"/>
    </ligand>
</feature>
<comment type="function">
    <text evidence="9">Involved in the regulation of the intracellular balance of NAD and NADP, and is a key enzyme in the biosynthesis of NADP. Catalyzes specifically the phosphorylation on 2'-hydroxyl of the adenosine moiety of NAD to yield NADP.</text>
</comment>
<evidence type="ECO:0000256" key="5">
    <source>
        <dbReference type="ARBA" id="ARBA00022840"/>
    </source>
</evidence>
<evidence type="ECO:0000256" key="1">
    <source>
        <dbReference type="ARBA" id="ARBA00022490"/>
    </source>
</evidence>
<keyword evidence="4 9" id="KW-0418">Kinase</keyword>
<dbReference type="Gene3D" id="3.40.50.10330">
    <property type="entry name" value="Probable inorganic polyphosphate/atp-NAD kinase, domain 1"/>
    <property type="match status" value="1"/>
</dbReference>
<comment type="subcellular location">
    <subcellularLocation>
        <location evidence="9">Cytoplasm</location>
    </subcellularLocation>
</comment>
<dbReference type="GO" id="GO:0019674">
    <property type="term" value="P:NAD+ metabolic process"/>
    <property type="evidence" value="ECO:0007669"/>
    <property type="project" value="InterPro"/>
</dbReference>
<keyword evidence="7 9" id="KW-0520">NAD</keyword>
<name>A0A4Z0GTM0_9BACL</name>
<dbReference type="PANTHER" id="PTHR20275:SF0">
    <property type="entry name" value="NAD KINASE"/>
    <property type="match status" value="1"/>
</dbReference>
<evidence type="ECO:0000256" key="9">
    <source>
        <dbReference type="HAMAP-Rule" id="MF_00361"/>
    </source>
</evidence>
<keyword evidence="3 9" id="KW-0547">Nucleotide-binding</keyword>
<dbReference type="FunFam" id="2.60.200.30:FF:000002">
    <property type="entry name" value="NAD kinase"/>
    <property type="match status" value="1"/>
</dbReference>
<dbReference type="GO" id="GO:0005524">
    <property type="term" value="F:ATP binding"/>
    <property type="evidence" value="ECO:0007669"/>
    <property type="project" value="UniProtKB-KW"/>
</dbReference>
<dbReference type="Gene3D" id="2.60.200.30">
    <property type="entry name" value="Probable inorganic polyphosphate/atp-NAD kinase, domain 2"/>
    <property type="match status" value="1"/>
</dbReference>
<comment type="similarity">
    <text evidence="9">Belongs to the NAD kinase family.</text>
</comment>
<comment type="caution">
    <text evidence="10">The sequence shown here is derived from an EMBL/GenBank/DDBJ whole genome shotgun (WGS) entry which is preliminary data.</text>
</comment>
<dbReference type="InterPro" id="IPR016064">
    <property type="entry name" value="NAD/diacylglycerol_kinase_sf"/>
</dbReference>
<evidence type="ECO:0000256" key="2">
    <source>
        <dbReference type="ARBA" id="ARBA00022679"/>
    </source>
</evidence>
<evidence type="ECO:0000313" key="11">
    <source>
        <dbReference type="Proteomes" id="UP000298347"/>
    </source>
</evidence>
<dbReference type="GO" id="GO:0005737">
    <property type="term" value="C:cytoplasm"/>
    <property type="evidence" value="ECO:0007669"/>
    <property type="project" value="UniProtKB-SubCell"/>
</dbReference>
<dbReference type="InterPro" id="IPR002504">
    <property type="entry name" value="NADK"/>
</dbReference>
<dbReference type="PANTHER" id="PTHR20275">
    <property type="entry name" value="NAD KINASE"/>
    <property type="match status" value="1"/>
</dbReference>
<keyword evidence="5 9" id="KW-0067">ATP-binding</keyword>
<organism evidence="10 11">
    <name type="scientific">Sporolactobacillus shoreae</name>
    <dbReference type="NCBI Taxonomy" id="1465501"/>
    <lineage>
        <taxon>Bacteria</taxon>
        <taxon>Bacillati</taxon>
        <taxon>Bacillota</taxon>
        <taxon>Bacilli</taxon>
        <taxon>Bacillales</taxon>
        <taxon>Sporolactobacillaceae</taxon>
        <taxon>Sporolactobacillus</taxon>
    </lineage>
</organism>
<evidence type="ECO:0000256" key="3">
    <source>
        <dbReference type="ARBA" id="ARBA00022741"/>
    </source>
</evidence>